<comment type="similarity">
    <text evidence="1">Belongs to the F420H(2)-dependent quinone reductase family.</text>
</comment>
<dbReference type="PANTHER" id="PTHR39428:SF1">
    <property type="entry name" value="F420H(2)-DEPENDENT QUINONE REDUCTASE RV1261C"/>
    <property type="match status" value="1"/>
</dbReference>
<sequence length="138" mass="15412">MAEQLYGDAHVKAYEDTDGATGYEWGDHGATILVLTTIGAKSGEERKNALIYRQVDEGYAIVASKGGAPVHPGWFHNLQANPDVKVQIKGDRFAAHARVATAEERARIWPQMVEVWPDYDTYTTRTDREIPIVILERS</sequence>
<organism evidence="3 4">
    <name type="scientific">Kribbella lupini</name>
    <dbReference type="NCBI Taxonomy" id="291602"/>
    <lineage>
        <taxon>Bacteria</taxon>
        <taxon>Bacillati</taxon>
        <taxon>Actinomycetota</taxon>
        <taxon>Actinomycetes</taxon>
        <taxon>Propionibacteriales</taxon>
        <taxon>Kribbellaceae</taxon>
        <taxon>Kribbella</taxon>
    </lineage>
</organism>
<protein>
    <submittedName>
        <fullName evidence="3">Nitroreductase family deazaflavin-dependent oxidoreductase</fullName>
    </submittedName>
</protein>
<gene>
    <name evidence="3" type="ORF">GCM10009741_63670</name>
</gene>
<dbReference type="PANTHER" id="PTHR39428">
    <property type="entry name" value="F420H(2)-DEPENDENT QUINONE REDUCTASE RV1261C"/>
    <property type="match status" value="1"/>
</dbReference>
<evidence type="ECO:0000256" key="2">
    <source>
        <dbReference type="ARBA" id="ARBA00049106"/>
    </source>
</evidence>
<comment type="catalytic activity">
    <reaction evidence="2">
        <text>oxidized coenzyme F420-(gamma-L-Glu)(n) + a quinol + H(+) = reduced coenzyme F420-(gamma-L-Glu)(n) + a quinone</text>
        <dbReference type="Rhea" id="RHEA:39663"/>
        <dbReference type="Rhea" id="RHEA-COMP:12939"/>
        <dbReference type="Rhea" id="RHEA-COMP:14378"/>
        <dbReference type="ChEBI" id="CHEBI:15378"/>
        <dbReference type="ChEBI" id="CHEBI:24646"/>
        <dbReference type="ChEBI" id="CHEBI:132124"/>
        <dbReference type="ChEBI" id="CHEBI:133980"/>
        <dbReference type="ChEBI" id="CHEBI:139511"/>
    </reaction>
</comment>
<dbReference type="EMBL" id="BAAANC010000003">
    <property type="protein sequence ID" value="GAA1550434.1"/>
    <property type="molecule type" value="Genomic_DNA"/>
</dbReference>
<proteinExistence type="inferred from homology"/>
<name>A0ABN2C4E4_9ACTN</name>
<evidence type="ECO:0000313" key="4">
    <source>
        <dbReference type="Proteomes" id="UP001500363"/>
    </source>
</evidence>
<comment type="caution">
    <text evidence="3">The sequence shown here is derived from an EMBL/GenBank/DDBJ whole genome shotgun (WGS) entry which is preliminary data.</text>
</comment>
<dbReference type="Proteomes" id="UP001500363">
    <property type="component" value="Unassembled WGS sequence"/>
</dbReference>
<reference evidence="3 4" key="1">
    <citation type="journal article" date="2019" name="Int. J. Syst. Evol. Microbiol.">
        <title>The Global Catalogue of Microorganisms (GCM) 10K type strain sequencing project: providing services to taxonomists for standard genome sequencing and annotation.</title>
        <authorList>
            <consortium name="The Broad Institute Genomics Platform"/>
            <consortium name="The Broad Institute Genome Sequencing Center for Infectious Disease"/>
            <person name="Wu L."/>
            <person name="Ma J."/>
        </authorList>
    </citation>
    <scope>NUCLEOTIDE SEQUENCE [LARGE SCALE GENOMIC DNA]</scope>
    <source>
        <strain evidence="3 4">JCM 14303</strain>
    </source>
</reference>
<dbReference type="Pfam" id="PF04075">
    <property type="entry name" value="F420H2_quin_red"/>
    <property type="match status" value="1"/>
</dbReference>
<dbReference type="RefSeq" id="WP_344180823.1">
    <property type="nucleotide sequence ID" value="NZ_BAAANC010000003.1"/>
</dbReference>
<dbReference type="InterPro" id="IPR004378">
    <property type="entry name" value="F420H2_quin_Rdtase"/>
</dbReference>
<accession>A0ABN2C4E4</accession>
<keyword evidence="4" id="KW-1185">Reference proteome</keyword>
<evidence type="ECO:0000256" key="1">
    <source>
        <dbReference type="ARBA" id="ARBA00008710"/>
    </source>
</evidence>
<evidence type="ECO:0000313" key="3">
    <source>
        <dbReference type="EMBL" id="GAA1550434.1"/>
    </source>
</evidence>
<dbReference type="InterPro" id="IPR012349">
    <property type="entry name" value="Split_barrel_FMN-bd"/>
</dbReference>
<dbReference type="Gene3D" id="2.30.110.10">
    <property type="entry name" value="Electron Transport, Fmn-binding Protein, Chain A"/>
    <property type="match status" value="1"/>
</dbReference>
<dbReference type="NCBIfam" id="TIGR00026">
    <property type="entry name" value="hi_GC_TIGR00026"/>
    <property type="match status" value="1"/>
</dbReference>